<sequence length="118" mass="13316">MNQDQLWIDSLKFNPQGLIPAIAQDHKDGTVLMMAWMNRQSLQQTLTTGEVHYWSRSRSQLWHKGATSGHIQKLKALYYDCDADVLLLKIEQIGDVACHTGARSCFFNAVPIKSAILS</sequence>
<name>A0A9P1KDI3_9CYAN</name>
<dbReference type="SUPFAM" id="SSF141734">
    <property type="entry name" value="HisI-like"/>
    <property type="match status" value="1"/>
</dbReference>
<gene>
    <name evidence="11 13" type="primary">hisI</name>
    <name evidence="13" type="ORF">ARTHRO_11384</name>
</gene>
<evidence type="ECO:0000256" key="1">
    <source>
        <dbReference type="ARBA" id="ARBA00000024"/>
    </source>
</evidence>
<dbReference type="PANTHER" id="PTHR42945">
    <property type="entry name" value="HISTIDINE BIOSYNTHESIS BIFUNCTIONAL PROTEIN"/>
    <property type="match status" value="1"/>
</dbReference>
<comment type="catalytic activity">
    <reaction evidence="2">
        <text>1-(5-phospho-beta-D-ribosyl)-ATP + H2O = 1-(5-phospho-beta-D-ribosyl)-5'-AMP + diphosphate + H(+)</text>
        <dbReference type="Rhea" id="RHEA:22828"/>
        <dbReference type="ChEBI" id="CHEBI:15377"/>
        <dbReference type="ChEBI" id="CHEBI:15378"/>
        <dbReference type="ChEBI" id="CHEBI:33019"/>
        <dbReference type="ChEBI" id="CHEBI:59457"/>
        <dbReference type="ChEBI" id="CHEBI:73183"/>
        <dbReference type="EC" id="3.6.1.31"/>
    </reaction>
</comment>
<keyword evidence="11" id="KW-0862">Zinc</keyword>
<feature type="binding site" evidence="11">
    <location>
        <position position="105"/>
    </location>
    <ligand>
        <name>Zn(2+)</name>
        <dbReference type="ChEBI" id="CHEBI:29105"/>
        <note>ligand shared between dimeric partners</note>
    </ligand>
</feature>
<dbReference type="EC" id="3.5.4.19" evidence="11"/>
<dbReference type="HAMAP" id="MF_01021">
    <property type="entry name" value="HisI"/>
    <property type="match status" value="1"/>
</dbReference>
<evidence type="ECO:0000256" key="10">
    <source>
        <dbReference type="ARBA" id="ARBA00023102"/>
    </source>
</evidence>
<feature type="binding site" evidence="11">
    <location>
        <position position="80"/>
    </location>
    <ligand>
        <name>Mg(2+)</name>
        <dbReference type="ChEBI" id="CHEBI:18420"/>
    </ligand>
</feature>
<dbReference type="EMBL" id="FO818640">
    <property type="protein sequence ID" value="CDM93711.1"/>
    <property type="molecule type" value="Genomic_DNA"/>
</dbReference>
<keyword evidence="11" id="KW-0479">Metal-binding</keyword>
<evidence type="ECO:0000256" key="6">
    <source>
        <dbReference type="ARBA" id="ARBA00008299"/>
    </source>
</evidence>
<evidence type="ECO:0000259" key="12">
    <source>
        <dbReference type="Pfam" id="PF01502"/>
    </source>
</evidence>
<feature type="binding site" evidence="11">
    <location>
        <position position="98"/>
    </location>
    <ligand>
        <name>Zn(2+)</name>
        <dbReference type="ChEBI" id="CHEBI:29105"/>
        <note>ligand shared between dimeric partners</note>
    </ligand>
</feature>
<keyword evidence="11" id="KW-0460">Magnesium</keyword>
<evidence type="ECO:0000256" key="7">
    <source>
        <dbReference type="ARBA" id="ARBA00022490"/>
    </source>
</evidence>
<keyword evidence="8 11" id="KW-0028">Amino-acid biosynthesis</keyword>
<evidence type="ECO:0000256" key="11">
    <source>
        <dbReference type="HAMAP-Rule" id="MF_01021"/>
    </source>
</evidence>
<accession>A0A9P1KDI3</accession>
<feature type="binding site" evidence="11">
    <location>
        <position position="84"/>
    </location>
    <ligand>
        <name>Mg(2+)</name>
        <dbReference type="ChEBI" id="CHEBI:18420"/>
    </ligand>
</feature>
<dbReference type="GO" id="GO:0004636">
    <property type="term" value="F:phosphoribosyl-ATP diphosphatase activity"/>
    <property type="evidence" value="ECO:0007669"/>
    <property type="project" value="UniProtKB-EC"/>
</dbReference>
<dbReference type="InterPro" id="IPR002496">
    <property type="entry name" value="PRib_AMP_CycHydrolase_dom"/>
</dbReference>
<comment type="cofactor">
    <cofactor evidence="11">
        <name>Zn(2+)</name>
        <dbReference type="ChEBI" id="CHEBI:29105"/>
    </cofactor>
    <text evidence="11">Binds 1 zinc ion per subunit.</text>
</comment>
<reference evidence="13 14" key="1">
    <citation type="submission" date="2014-02" db="EMBL/GenBank/DDBJ databases">
        <authorList>
            <person name="Genoscope - CEA"/>
        </authorList>
    </citation>
    <scope>NUCLEOTIDE SEQUENCE [LARGE SCALE GENOMIC DNA]</scope>
    <source>
        <strain evidence="13 14">PCC 8005</strain>
    </source>
</reference>
<dbReference type="InterPro" id="IPR026660">
    <property type="entry name" value="PRA-CH"/>
</dbReference>
<comment type="similarity">
    <text evidence="6">In the N-terminal section; belongs to the PRA-CH family.</text>
</comment>
<dbReference type="PANTHER" id="PTHR42945:SF1">
    <property type="entry name" value="HISTIDINE BIOSYNTHESIS BIFUNCTIONAL PROTEIN HIS7"/>
    <property type="match status" value="1"/>
</dbReference>
<comment type="subcellular location">
    <subcellularLocation>
        <location evidence="11">Cytoplasm</location>
    </subcellularLocation>
</comment>
<protein>
    <recommendedName>
        <fullName evidence="11">Phosphoribosyl-AMP cyclohydrolase</fullName>
        <shortName evidence="11">PRA-CH</shortName>
        <ecNumber evidence="11">3.5.4.19</ecNumber>
    </recommendedName>
</protein>
<dbReference type="Pfam" id="PF01502">
    <property type="entry name" value="PRA-CH"/>
    <property type="match status" value="1"/>
</dbReference>
<evidence type="ECO:0000313" key="13">
    <source>
        <dbReference type="EMBL" id="CDM93711.1"/>
    </source>
</evidence>
<comment type="pathway">
    <text evidence="3 11">Amino-acid biosynthesis; L-histidine biosynthesis; L-histidine from 5-phospho-alpha-D-ribose 1-diphosphate: step 3/9.</text>
</comment>
<keyword evidence="9 11" id="KW-0378">Hydrolase</keyword>
<comment type="pathway">
    <text evidence="4">Amino-acid biosynthesis; L-histidine biosynthesis; L-histidine from 5-phospho-alpha-D-ribose 1-diphosphate: step 2/9.</text>
</comment>
<comment type="catalytic activity">
    <reaction evidence="1 11">
        <text>1-(5-phospho-beta-D-ribosyl)-5'-AMP + H2O = 1-(5-phospho-beta-D-ribosyl)-5-[(5-phospho-beta-D-ribosylamino)methylideneamino]imidazole-4-carboxamide</text>
        <dbReference type="Rhea" id="RHEA:20049"/>
        <dbReference type="ChEBI" id="CHEBI:15377"/>
        <dbReference type="ChEBI" id="CHEBI:58435"/>
        <dbReference type="ChEBI" id="CHEBI:59457"/>
        <dbReference type="EC" id="3.5.4.19"/>
    </reaction>
</comment>
<dbReference type="Gene3D" id="3.10.20.810">
    <property type="entry name" value="Phosphoribosyl-AMP cyclohydrolase"/>
    <property type="match status" value="1"/>
</dbReference>
<keyword evidence="10 11" id="KW-0368">Histidine biosynthesis</keyword>
<evidence type="ECO:0000256" key="3">
    <source>
        <dbReference type="ARBA" id="ARBA00005169"/>
    </source>
</evidence>
<dbReference type="GO" id="GO:0004635">
    <property type="term" value="F:phosphoribosyl-AMP cyclohydrolase activity"/>
    <property type="evidence" value="ECO:0007669"/>
    <property type="project" value="UniProtKB-UniRule"/>
</dbReference>
<evidence type="ECO:0000256" key="9">
    <source>
        <dbReference type="ARBA" id="ARBA00022801"/>
    </source>
</evidence>
<dbReference type="FunFam" id="3.10.20.810:FF:000001">
    <property type="entry name" value="Histidine biosynthesis bifunctional protein HisIE"/>
    <property type="match status" value="1"/>
</dbReference>
<comment type="function">
    <text evidence="11">Catalyzes the hydrolysis of the adenine ring of phosphoribosyl-AMP.</text>
</comment>
<evidence type="ECO:0000256" key="4">
    <source>
        <dbReference type="ARBA" id="ARBA00005204"/>
    </source>
</evidence>
<proteinExistence type="inferred from homology"/>
<dbReference type="GO" id="GO:0000105">
    <property type="term" value="P:L-histidine biosynthetic process"/>
    <property type="evidence" value="ECO:0007669"/>
    <property type="project" value="UniProtKB-UniRule"/>
</dbReference>
<organism evidence="13 14">
    <name type="scientific">Limnospira indica PCC 8005</name>
    <dbReference type="NCBI Taxonomy" id="376219"/>
    <lineage>
        <taxon>Bacteria</taxon>
        <taxon>Bacillati</taxon>
        <taxon>Cyanobacteriota</taxon>
        <taxon>Cyanophyceae</taxon>
        <taxon>Oscillatoriophycideae</taxon>
        <taxon>Oscillatoriales</taxon>
        <taxon>Sirenicapillariaceae</taxon>
        <taxon>Limnospira</taxon>
    </lineage>
</organism>
<dbReference type="RefSeq" id="WP_006621016.1">
    <property type="nucleotide sequence ID" value="NZ_FO818640.1"/>
</dbReference>
<evidence type="ECO:0000256" key="8">
    <source>
        <dbReference type="ARBA" id="ARBA00022605"/>
    </source>
</evidence>
<dbReference type="NCBIfam" id="NF000768">
    <property type="entry name" value="PRK00051.1"/>
    <property type="match status" value="1"/>
</dbReference>
<evidence type="ECO:0000256" key="5">
    <source>
        <dbReference type="ARBA" id="ARBA00007731"/>
    </source>
</evidence>
<feature type="binding site" evidence="11">
    <location>
        <position position="82"/>
    </location>
    <ligand>
        <name>Mg(2+)</name>
        <dbReference type="ChEBI" id="CHEBI:18420"/>
    </ligand>
</feature>
<feature type="binding site" evidence="11">
    <location>
        <position position="81"/>
    </location>
    <ligand>
        <name>Zn(2+)</name>
        <dbReference type="ChEBI" id="CHEBI:29105"/>
        <note>ligand shared between dimeric partners</note>
    </ligand>
</feature>
<comment type="subunit">
    <text evidence="11">Homodimer.</text>
</comment>
<dbReference type="GO" id="GO:0005737">
    <property type="term" value="C:cytoplasm"/>
    <property type="evidence" value="ECO:0007669"/>
    <property type="project" value="UniProtKB-SubCell"/>
</dbReference>
<feature type="domain" description="Phosphoribosyl-AMP cyclohydrolase" evidence="12">
    <location>
        <begin position="33"/>
        <end position="107"/>
    </location>
</feature>
<dbReference type="AlphaFoldDB" id="A0A9P1KDI3"/>
<dbReference type="GO" id="GO:0008270">
    <property type="term" value="F:zinc ion binding"/>
    <property type="evidence" value="ECO:0007669"/>
    <property type="project" value="UniProtKB-UniRule"/>
</dbReference>
<keyword evidence="7 11" id="KW-0963">Cytoplasm</keyword>
<evidence type="ECO:0000313" key="14">
    <source>
        <dbReference type="Proteomes" id="UP000032946"/>
    </source>
</evidence>
<dbReference type="InterPro" id="IPR038019">
    <property type="entry name" value="PRib_AMP_CycHydrolase_sf"/>
</dbReference>
<dbReference type="Proteomes" id="UP000032946">
    <property type="component" value="Chromosome"/>
</dbReference>
<evidence type="ECO:0000256" key="2">
    <source>
        <dbReference type="ARBA" id="ARBA00001460"/>
    </source>
</evidence>
<comment type="similarity">
    <text evidence="5">In the C-terminal section; belongs to the PRA-PH family.</text>
</comment>
<comment type="similarity">
    <text evidence="11">Belongs to the PRA-CH family.</text>
</comment>
<comment type="cofactor">
    <cofactor evidence="11">
        <name>Mg(2+)</name>
        <dbReference type="ChEBI" id="CHEBI:18420"/>
    </cofactor>
    <text evidence="11">Binds 1 Mg(2+) ion per subunit.</text>
</comment>
<keyword evidence="14" id="KW-1185">Reference proteome</keyword>
<dbReference type="GO" id="GO:0000287">
    <property type="term" value="F:magnesium ion binding"/>
    <property type="evidence" value="ECO:0007669"/>
    <property type="project" value="UniProtKB-UniRule"/>
</dbReference>